<proteinExistence type="predicted"/>
<evidence type="ECO:0000313" key="2">
    <source>
        <dbReference type="EMBL" id="XAG95796.1"/>
    </source>
</evidence>
<keyword evidence="1" id="KW-1133">Transmembrane helix</keyword>
<evidence type="ECO:0000256" key="1">
    <source>
        <dbReference type="SAM" id="Phobius"/>
    </source>
</evidence>
<reference evidence="2 3" key="1">
    <citation type="submission" date="2024-04" db="EMBL/GenBank/DDBJ databases">
        <authorList>
            <person name="Wojcicki M."/>
            <person name="Srednicka P."/>
            <person name="Shymialevich D."/>
            <person name="Sokolowska B."/>
        </authorList>
    </citation>
    <scope>NUCLEOTIDE SEQUENCE [LARGE SCALE GENOMIC DNA]</scope>
</reference>
<feature type="transmembrane region" description="Helical" evidence="1">
    <location>
        <begin position="6"/>
        <end position="26"/>
    </location>
</feature>
<feature type="transmembrane region" description="Helical" evidence="1">
    <location>
        <begin position="64"/>
        <end position="85"/>
    </location>
</feature>
<accession>A0AAX4Q4P4</accession>
<keyword evidence="1" id="KW-0812">Transmembrane</keyword>
<dbReference type="Proteomes" id="UP001437386">
    <property type="component" value="Segment"/>
</dbReference>
<organism evidence="2 3">
    <name type="scientific">Enterobacter phage KKP_3711</name>
    <dbReference type="NCBI Taxonomy" id="3109398"/>
    <lineage>
        <taxon>Viruses</taxon>
        <taxon>Duplodnaviria</taxon>
        <taxon>Heunggongvirae</taxon>
        <taxon>Uroviricota</taxon>
        <taxon>Caudoviricetes</taxon>
        <taxon>Demerecviridae</taxon>
        <taxon>Markadamsvirinae</taxon>
    </lineage>
</organism>
<keyword evidence="3" id="KW-1185">Reference proteome</keyword>
<name>A0AAX4Q4P4_9CAUD</name>
<protein>
    <submittedName>
        <fullName evidence="2">Uncharacterized protein</fullName>
    </submittedName>
</protein>
<evidence type="ECO:0000313" key="3">
    <source>
        <dbReference type="Proteomes" id="UP001437386"/>
    </source>
</evidence>
<dbReference type="EMBL" id="PP579741">
    <property type="protein sequence ID" value="XAG95796.1"/>
    <property type="molecule type" value="Genomic_DNA"/>
</dbReference>
<gene>
    <name evidence="2" type="ORF">U7154_000029</name>
</gene>
<keyword evidence="1" id="KW-0472">Membrane</keyword>
<sequence length="94" mass="10901">MTLQLFVISHILVGLITALYFKFAVVDKLSKNKIDKIEKYIDTISDYNTKAFIEVYCNQTQCQFLFKFLTLMLFMCGILAPVGFYKLNKELGEI</sequence>